<evidence type="ECO:0000256" key="2">
    <source>
        <dbReference type="ARBA" id="ARBA00023315"/>
    </source>
</evidence>
<keyword evidence="2" id="KW-0012">Acyltransferase</keyword>
<dbReference type="SUPFAM" id="SSF55729">
    <property type="entry name" value="Acyl-CoA N-acyltransferases (Nat)"/>
    <property type="match status" value="1"/>
</dbReference>
<keyword evidence="5" id="KW-1185">Reference proteome</keyword>
<protein>
    <submittedName>
        <fullName evidence="4">GNAT family N-acetyltransferase</fullName>
    </submittedName>
</protein>
<dbReference type="RefSeq" id="WP_203858898.1">
    <property type="nucleotide sequence ID" value="NZ_BAAAZQ010000011.1"/>
</dbReference>
<dbReference type="InterPro" id="IPR000182">
    <property type="entry name" value="GNAT_dom"/>
</dbReference>
<dbReference type="InterPro" id="IPR050832">
    <property type="entry name" value="Bact_Acetyltransf"/>
</dbReference>
<dbReference type="PANTHER" id="PTHR43877">
    <property type="entry name" value="AMINOALKYLPHOSPHONATE N-ACETYLTRANSFERASE-RELATED-RELATED"/>
    <property type="match status" value="1"/>
</dbReference>
<accession>A0ABQ4ERW4</accession>
<dbReference type="Gene3D" id="3.40.630.30">
    <property type="match status" value="1"/>
</dbReference>
<dbReference type="EMBL" id="BONX01000026">
    <property type="protein sequence ID" value="GIG97401.1"/>
    <property type="molecule type" value="Genomic_DNA"/>
</dbReference>
<evidence type="ECO:0000256" key="1">
    <source>
        <dbReference type="ARBA" id="ARBA00022679"/>
    </source>
</evidence>
<proteinExistence type="predicted"/>
<evidence type="ECO:0000259" key="3">
    <source>
        <dbReference type="PROSITE" id="PS51186"/>
    </source>
</evidence>
<dbReference type="CDD" id="cd04301">
    <property type="entry name" value="NAT_SF"/>
    <property type="match status" value="1"/>
</dbReference>
<keyword evidence="1" id="KW-0808">Transferase</keyword>
<sequence>MRIRPAQSADAEAINELLDQLGYPQDGQATTAARIRCWVDDPASAAYVADAQGDLYGVIAVHICPFFERDAAWGRIVALVVSDRVRGRGVGSRLVAAAESFAASHGCLRMEVTSADRRPDAHKFYQRRGYVHQAGKSSRFLRDLSASNGNHDQILSESCLKSPGR</sequence>
<feature type="domain" description="N-acetyltransferase" evidence="3">
    <location>
        <begin position="1"/>
        <end position="147"/>
    </location>
</feature>
<dbReference type="Pfam" id="PF00583">
    <property type="entry name" value="Acetyltransf_1"/>
    <property type="match status" value="1"/>
</dbReference>
<dbReference type="InterPro" id="IPR016181">
    <property type="entry name" value="Acyl_CoA_acyltransferase"/>
</dbReference>
<evidence type="ECO:0000313" key="4">
    <source>
        <dbReference type="EMBL" id="GIG97401.1"/>
    </source>
</evidence>
<dbReference type="PROSITE" id="PS51186">
    <property type="entry name" value="GNAT"/>
    <property type="match status" value="1"/>
</dbReference>
<comment type="caution">
    <text evidence="4">The sequence shown here is derived from an EMBL/GenBank/DDBJ whole genome shotgun (WGS) entry which is preliminary data.</text>
</comment>
<evidence type="ECO:0000313" key="5">
    <source>
        <dbReference type="Proteomes" id="UP000621500"/>
    </source>
</evidence>
<organism evidence="4 5">
    <name type="scientific">Plantactinospora mayteni</name>
    <dbReference type="NCBI Taxonomy" id="566021"/>
    <lineage>
        <taxon>Bacteria</taxon>
        <taxon>Bacillati</taxon>
        <taxon>Actinomycetota</taxon>
        <taxon>Actinomycetes</taxon>
        <taxon>Micromonosporales</taxon>
        <taxon>Micromonosporaceae</taxon>
        <taxon>Plantactinospora</taxon>
    </lineage>
</organism>
<name>A0ABQ4ERW4_9ACTN</name>
<reference evidence="4 5" key="1">
    <citation type="submission" date="2021-01" db="EMBL/GenBank/DDBJ databases">
        <title>Whole genome shotgun sequence of Plantactinospora mayteni NBRC 109088.</title>
        <authorList>
            <person name="Komaki H."/>
            <person name="Tamura T."/>
        </authorList>
    </citation>
    <scope>NUCLEOTIDE SEQUENCE [LARGE SCALE GENOMIC DNA]</scope>
    <source>
        <strain evidence="4 5">NBRC 109088</strain>
    </source>
</reference>
<gene>
    <name evidence="4" type="primary">phnO</name>
    <name evidence="4" type="ORF">Pma05_39740</name>
</gene>
<dbReference type="Proteomes" id="UP000621500">
    <property type="component" value="Unassembled WGS sequence"/>
</dbReference>